<sequence length="105" mass="12385">MAPYTPPNTHYSQMDVSQYDQNHLFAFIGRTGKRFYWLTKTLGLDYIWYDGKRKVIEIWGPYYTHVDNQSEHIIRCELEHFIAPKLEKNIVKQQDGSTPETVTAC</sequence>
<evidence type="ECO:0000313" key="2">
    <source>
        <dbReference type="Proteomes" id="UP000232710"/>
    </source>
</evidence>
<proteinExistence type="predicted"/>
<keyword evidence="2" id="KW-1185">Reference proteome</keyword>
<organism evidence="1 2">
    <name type="scientific">Micromonas pusilla virus SP1</name>
    <name type="common">MpV-SP1</name>
    <dbReference type="NCBI Taxonomy" id="373996"/>
    <lineage>
        <taxon>Viruses</taxon>
        <taxon>Varidnaviria</taxon>
        <taxon>Bamfordvirae</taxon>
        <taxon>Nucleocytoviricota</taxon>
        <taxon>Megaviricetes</taxon>
        <taxon>Algavirales</taxon>
        <taxon>Phycodnaviridae</taxon>
        <taxon>Prasinovirus</taxon>
        <taxon>Prasinovirus micromonas</taxon>
    </lineage>
</organism>
<dbReference type="EMBL" id="JF974320">
    <property type="protein sequence ID" value="AET84997.1"/>
    <property type="molecule type" value="Genomic_DNA"/>
</dbReference>
<gene>
    <name evidence="1" type="ORF">MPXG_00199</name>
</gene>
<accession>G9E5S8</accession>
<dbReference type="Proteomes" id="UP000232710">
    <property type="component" value="Segment"/>
</dbReference>
<organismHost>
    <name type="scientific">Micromonas pusilla</name>
    <name type="common">Picoplanktonic green alga</name>
    <name type="synonym">Chromulina pusilla</name>
    <dbReference type="NCBI Taxonomy" id="38833"/>
</organismHost>
<reference evidence="1 2" key="1">
    <citation type="submission" date="2010-12" db="EMBL/GenBank/DDBJ databases">
        <title>The Genome Sequence of Micromonas pusilla virus SP1.</title>
        <authorList>
            <consortium name="The Broad Institute Genome Sequencing Platform"/>
            <person name="Henn M.R."/>
            <person name="Suttle C."/>
            <person name="Winget D."/>
            <person name="Chan A."/>
            <person name="Levin J."/>
            <person name="Malboeuf C."/>
            <person name="Casali M."/>
            <person name="Russ C."/>
            <person name="Lennon N."/>
            <person name="Chapman S.B."/>
            <person name="Erlich R."/>
            <person name="Young S.K."/>
            <person name="Yandava C."/>
            <person name="Zeng Q."/>
            <person name="Alvarado L."/>
            <person name="Anderson S."/>
            <person name="Berlin A."/>
            <person name="Chen Z."/>
            <person name="Freedman E."/>
            <person name="Gellesch M."/>
            <person name="Goldberg J."/>
            <person name="Green L."/>
            <person name="Griggs A."/>
            <person name="Gujja S."/>
            <person name="Heilman E.R."/>
            <person name="Heiman D."/>
            <person name="Hollinger A."/>
            <person name="Howarth C."/>
            <person name="Larson L."/>
            <person name="Mehta T."/>
            <person name="Pearson M."/>
            <person name="Roberts A."/>
            <person name="Ryan E."/>
            <person name="Saif S."/>
            <person name="Shea T."/>
            <person name="Shenoy N."/>
            <person name="Sisk P."/>
            <person name="Stolte C."/>
            <person name="Sykes S."/>
            <person name="White J."/>
            <person name="Haas B."/>
            <person name="Nusbaum C."/>
            <person name="Birren B."/>
        </authorList>
    </citation>
    <scope>NUCLEOTIDE SEQUENCE [LARGE SCALE GENOMIC DNA]</scope>
    <source>
        <strain evidence="1 2">SP1</strain>
    </source>
</reference>
<name>G9E5S8_MPSP1</name>
<protein>
    <submittedName>
        <fullName evidence="1">Uncharacterized protein</fullName>
    </submittedName>
</protein>
<evidence type="ECO:0000313" key="1">
    <source>
        <dbReference type="EMBL" id="AET84997.1"/>
    </source>
</evidence>